<dbReference type="KEGG" id="ssck:SPSK_10354"/>
<comment type="caution">
    <text evidence="1">The sequence shown here is derived from an EMBL/GenBank/DDBJ whole genome shotgun (WGS) entry which is preliminary data.</text>
</comment>
<sequence length="108" mass="12164">MNETDKTYDLQDQGERKIPRFVVVVVQLARHKQAILHVRETRAAIGTSPEGPTCSRLGRFPTTGGTKEASSCRPWKVCPTRAVRRTLFEIRAWVEATMRVTVTKILGV</sequence>
<proteinExistence type="predicted"/>
<dbReference type="RefSeq" id="XP_016584467.1">
    <property type="nucleotide sequence ID" value="XM_016736807.1"/>
</dbReference>
<dbReference type="GeneID" id="27672084"/>
<name>A0A0F2M0W1_SPOSC</name>
<accession>A0A0F2M0W1</accession>
<reference evidence="1 2" key="1">
    <citation type="journal article" date="2014" name="BMC Genomics">
        <title>Comparative genomics of the major fungal agents of human and animal Sporotrichosis: Sporothrix schenckii and Sporothrix brasiliensis.</title>
        <authorList>
            <person name="Teixeira M.M."/>
            <person name="de Almeida L.G."/>
            <person name="Kubitschek-Barreira P."/>
            <person name="Alves F.L."/>
            <person name="Kioshima E.S."/>
            <person name="Abadio A.K."/>
            <person name="Fernandes L."/>
            <person name="Derengowski L.S."/>
            <person name="Ferreira K.S."/>
            <person name="Souza R.C."/>
            <person name="Ruiz J.C."/>
            <person name="de Andrade N.C."/>
            <person name="Paes H.C."/>
            <person name="Nicola A.M."/>
            <person name="Albuquerque P."/>
            <person name="Gerber A.L."/>
            <person name="Martins V.P."/>
            <person name="Peconick L.D."/>
            <person name="Neto A.V."/>
            <person name="Chaucanez C.B."/>
            <person name="Silva P.A."/>
            <person name="Cunha O.L."/>
            <person name="de Oliveira F.F."/>
            <person name="dos Santos T.C."/>
            <person name="Barros A.L."/>
            <person name="Soares M.A."/>
            <person name="de Oliveira L.M."/>
            <person name="Marini M.M."/>
            <person name="Villalobos-Duno H."/>
            <person name="Cunha M.M."/>
            <person name="de Hoog S."/>
            <person name="da Silveira J.F."/>
            <person name="Henrissat B."/>
            <person name="Nino-Vega G.A."/>
            <person name="Cisalpino P.S."/>
            <person name="Mora-Montes H.M."/>
            <person name="Almeida S.R."/>
            <person name="Stajich J.E."/>
            <person name="Lopes-Bezerra L.M."/>
            <person name="Vasconcelos A.T."/>
            <person name="Felipe M.S."/>
        </authorList>
    </citation>
    <scope>NUCLEOTIDE SEQUENCE [LARGE SCALE GENOMIC DNA]</scope>
    <source>
        <strain evidence="1 2">1099-18</strain>
    </source>
</reference>
<gene>
    <name evidence="1" type="ORF">SPSK_10354</name>
</gene>
<evidence type="ECO:0000313" key="2">
    <source>
        <dbReference type="Proteomes" id="UP000033710"/>
    </source>
</evidence>
<protein>
    <submittedName>
        <fullName evidence="1">Uncharacterized protein</fullName>
    </submittedName>
</protein>
<dbReference type="EMBL" id="AXCR01000011">
    <property type="protein sequence ID" value="KJR81791.1"/>
    <property type="molecule type" value="Genomic_DNA"/>
</dbReference>
<dbReference type="VEuPathDB" id="FungiDB:SPSK_10354"/>
<evidence type="ECO:0000313" key="1">
    <source>
        <dbReference type="EMBL" id="KJR81791.1"/>
    </source>
</evidence>
<dbReference type="AlphaFoldDB" id="A0A0F2M0W1"/>
<dbReference type="Proteomes" id="UP000033710">
    <property type="component" value="Unassembled WGS sequence"/>
</dbReference>
<organism evidence="1 2">
    <name type="scientific">Sporothrix schenckii 1099-18</name>
    <dbReference type="NCBI Taxonomy" id="1397361"/>
    <lineage>
        <taxon>Eukaryota</taxon>
        <taxon>Fungi</taxon>
        <taxon>Dikarya</taxon>
        <taxon>Ascomycota</taxon>
        <taxon>Pezizomycotina</taxon>
        <taxon>Sordariomycetes</taxon>
        <taxon>Sordariomycetidae</taxon>
        <taxon>Ophiostomatales</taxon>
        <taxon>Ophiostomataceae</taxon>
        <taxon>Sporothrix</taxon>
    </lineage>
</organism>
<reference evidence="1 2" key="2">
    <citation type="journal article" date="2015" name="Eukaryot. Cell">
        <title>Asexual propagation of a virulent clone complex in a human and feline outbreak of sporotrichosis.</title>
        <authorList>
            <person name="Teixeira Mde M."/>
            <person name="Rodrigues A.M."/>
            <person name="Tsui C.K."/>
            <person name="de Almeida L.G."/>
            <person name="Van Diepeningen A.D."/>
            <person name="van den Ende B.G."/>
            <person name="Fernandes G.F."/>
            <person name="Kano R."/>
            <person name="Hamelin R.C."/>
            <person name="Lopes-Bezerra L.M."/>
            <person name="Vasconcelos A.T."/>
            <person name="de Hoog S."/>
            <person name="de Camargo Z.P."/>
            <person name="Felipe M.S."/>
        </authorList>
    </citation>
    <scope>NUCLEOTIDE SEQUENCE [LARGE SCALE GENOMIC DNA]</scope>
    <source>
        <strain evidence="1 2">1099-18</strain>
    </source>
</reference>